<dbReference type="GO" id="GO:0071949">
    <property type="term" value="F:FAD binding"/>
    <property type="evidence" value="ECO:0007669"/>
    <property type="project" value="InterPro"/>
</dbReference>
<dbReference type="GO" id="GO:0016628">
    <property type="term" value="F:oxidoreductase activity, acting on the CH-CH group of donors, NAD or NADP as acceptor"/>
    <property type="evidence" value="ECO:0007669"/>
    <property type="project" value="InterPro"/>
</dbReference>
<dbReference type="InterPro" id="IPR036188">
    <property type="entry name" value="FAD/NAD-bd_sf"/>
</dbReference>
<evidence type="ECO:0000259" key="2">
    <source>
        <dbReference type="Pfam" id="PF01494"/>
    </source>
</evidence>
<dbReference type="InterPro" id="IPR011777">
    <property type="entry name" value="Geranylgeranyl_Rdtase_fam"/>
</dbReference>
<dbReference type="Proteomes" id="UP000277671">
    <property type="component" value="Unassembled WGS sequence"/>
</dbReference>
<dbReference type="RefSeq" id="WP_121158961.1">
    <property type="nucleotide sequence ID" value="NZ_RBKT01000001.1"/>
</dbReference>
<protein>
    <submittedName>
        <fullName evidence="3">Geranylgeranyl reductase family protein</fullName>
    </submittedName>
</protein>
<dbReference type="InterPro" id="IPR050407">
    <property type="entry name" value="Geranylgeranyl_reductase"/>
</dbReference>
<keyword evidence="4" id="KW-1185">Reference proteome</keyword>
<evidence type="ECO:0000313" key="3">
    <source>
        <dbReference type="EMBL" id="RKR90734.1"/>
    </source>
</evidence>
<proteinExistence type="predicted"/>
<dbReference type="SUPFAM" id="SSF48576">
    <property type="entry name" value="Terpenoid synthases"/>
    <property type="match status" value="1"/>
</dbReference>
<dbReference type="EMBL" id="RBKT01000001">
    <property type="protein sequence ID" value="RKR90734.1"/>
    <property type="molecule type" value="Genomic_DNA"/>
</dbReference>
<feature type="domain" description="FAD-binding" evidence="2">
    <location>
        <begin position="10"/>
        <end position="186"/>
    </location>
</feature>
<gene>
    <name evidence="3" type="ORF">BDK92_5115</name>
</gene>
<dbReference type="InterPro" id="IPR008949">
    <property type="entry name" value="Isoprenoid_synthase_dom_sf"/>
</dbReference>
<accession>A0A495JQT9</accession>
<dbReference type="Gene3D" id="3.50.50.60">
    <property type="entry name" value="FAD/NAD(P)-binding domain"/>
    <property type="match status" value="1"/>
</dbReference>
<dbReference type="SUPFAM" id="SSF51905">
    <property type="entry name" value="FAD/NAD(P)-binding domain"/>
    <property type="match status" value="1"/>
</dbReference>
<dbReference type="PANTHER" id="PTHR42685:SF22">
    <property type="entry name" value="CONDITIONED MEDIUM FACTOR RECEPTOR 1"/>
    <property type="match status" value="1"/>
</dbReference>
<reference evidence="3 4" key="1">
    <citation type="submission" date="2018-10" db="EMBL/GenBank/DDBJ databases">
        <title>Sequencing the genomes of 1000 actinobacteria strains.</title>
        <authorList>
            <person name="Klenk H.-P."/>
        </authorList>
    </citation>
    <scope>NUCLEOTIDE SEQUENCE [LARGE SCALE GENOMIC DNA]</scope>
    <source>
        <strain evidence="3 4">DSM 45175</strain>
    </source>
</reference>
<dbReference type="NCBIfam" id="TIGR02032">
    <property type="entry name" value="GG-red-SF"/>
    <property type="match status" value="1"/>
</dbReference>
<sequence length="757" mass="79439">MARAAGPDRLDAVVVGAGPAGSATAYHLARRGRRVLLVDRRDFPRDKSCGDGLTRRAVRLLGEMGVLEELTGAARVGGVRIRMRGRGSRDFWYDGDGPLAYGMVVPRLELDAKLCHRAVRAGATLWSDARATYLLGEPGAVRGVEIEREGRRMAVRAPVVVAADGAASGLGRQAGLRSGERDRTGFAARGYFADVTGVDPLLEIHLPLFDVTERHLLPSYGWVFPVGGGVVNVGVGLFDPAHRDSVRGLYERFLSELTRDDPRFHRARPVGRMSGAPLRLDFDPERCGVPGLLLVGDAAGLASPFTGEGISLALESGVLAAARIDEALHESADGPIDPAPYARALADRHAGHFEAGRETARRYLLAWRVLESTFDDDRPIFDLCRRLVLFPDGARAQRLLGPLPALDPALGRVLRRDLNAVADLLTGCVRDDWPMFVGLAAPDEELAAVALRPSVLLLLAGYVGRRRHPLSHALAAAVDLGMFAGLAMDGAGSAGAPPGAGRAGVRSGVGAAGLPGARVPVPRSGPISAVGAGGWSPNPRPVPWGSRFAILAADYLLARAYELAAQGGAAMVAEFAEALTASCEARAGQWRQDRQGGLVVDHAVSGWGDPAGRTDWSARGEALAGRMAISFELPCRLGARLGGASGSVVNALASYGRNLGVSRALAGELGSAIGDGDAGRSTEITRVRDEYARRAREALARVPDGPARDLLHRLAEPPVTGAAPARPGPPSESSSGSPSGLSGPSGVGHHGQRPEER</sequence>
<dbReference type="PANTHER" id="PTHR42685">
    <property type="entry name" value="GERANYLGERANYL DIPHOSPHATE REDUCTASE"/>
    <property type="match status" value="1"/>
</dbReference>
<dbReference type="AlphaFoldDB" id="A0A495JQT9"/>
<evidence type="ECO:0000256" key="1">
    <source>
        <dbReference type="SAM" id="MobiDB-lite"/>
    </source>
</evidence>
<comment type="caution">
    <text evidence="3">The sequence shown here is derived from an EMBL/GenBank/DDBJ whole genome shotgun (WGS) entry which is preliminary data.</text>
</comment>
<dbReference type="PRINTS" id="PR00420">
    <property type="entry name" value="RNGMNOXGNASE"/>
</dbReference>
<dbReference type="Gene3D" id="1.10.600.10">
    <property type="entry name" value="Farnesyl Diphosphate Synthase"/>
    <property type="match status" value="1"/>
</dbReference>
<dbReference type="OrthoDB" id="3342767at2"/>
<evidence type="ECO:0000313" key="4">
    <source>
        <dbReference type="Proteomes" id="UP000277671"/>
    </source>
</evidence>
<feature type="compositionally biased region" description="Low complexity" evidence="1">
    <location>
        <begin position="717"/>
        <end position="742"/>
    </location>
</feature>
<organism evidence="3 4">
    <name type="scientific">Micromonospora pisi</name>
    <dbReference type="NCBI Taxonomy" id="589240"/>
    <lineage>
        <taxon>Bacteria</taxon>
        <taxon>Bacillati</taxon>
        <taxon>Actinomycetota</taxon>
        <taxon>Actinomycetes</taxon>
        <taxon>Micromonosporales</taxon>
        <taxon>Micromonosporaceae</taxon>
        <taxon>Micromonospora</taxon>
    </lineage>
</organism>
<dbReference type="Pfam" id="PF01494">
    <property type="entry name" value="FAD_binding_3"/>
    <property type="match status" value="1"/>
</dbReference>
<dbReference type="InterPro" id="IPR002938">
    <property type="entry name" value="FAD-bd"/>
</dbReference>
<feature type="compositionally biased region" description="Basic and acidic residues" evidence="1">
    <location>
        <begin position="706"/>
        <end position="715"/>
    </location>
</feature>
<feature type="region of interest" description="Disordered" evidence="1">
    <location>
        <begin position="699"/>
        <end position="757"/>
    </location>
</feature>
<name>A0A495JQT9_9ACTN</name>